<gene>
    <name evidence="5" type="ORF">JYU34_011851</name>
</gene>
<keyword evidence="6" id="KW-1185">Reference proteome</keyword>
<feature type="binding site" evidence="1">
    <location>
        <position position="278"/>
    </location>
    <ligand>
        <name>Zn(2+)</name>
        <dbReference type="ChEBI" id="CHEBI:29105"/>
        <note>catalytic</note>
    </ligand>
</feature>
<keyword evidence="1 2" id="KW-0862">Zinc</keyword>
<dbReference type="EMBL" id="JAHIBW010000016">
    <property type="protein sequence ID" value="KAG7303361.1"/>
    <property type="molecule type" value="Genomic_DNA"/>
</dbReference>
<evidence type="ECO:0000313" key="6">
    <source>
        <dbReference type="Proteomes" id="UP000823941"/>
    </source>
</evidence>
<feature type="signal peptide" evidence="2">
    <location>
        <begin position="1"/>
        <end position="23"/>
    </location>
</feature>
<evidence type="ECO:0000256" key="2">
    <source>
        <dbReference type="RuleBase" id="RU361183"/>
    </source>
</evidence>
<feature type="binding site" evidence="1">
    <location>
        <position position="584"/>
    </location>
    <ligand>
        <name>Zn(2+)</name>
        <dbReference type="ChEBI" id="CHEBI:29105"/>
        <note>catalytic</note>
    </ligand>
</feature>
<dbReference type="InterPro" id="IPR001506">
    <property type="entry name" value="Peptidase_M12A"/>
</dbReference>
<feature type="region of interest" description="Disordered" evidence="3">
    <location>
        <begin position="125"/>
        <end position="168"/>
    </location>
</feature>
<dbReference type="PANTHER" id="PTHR10127:SF883">
    <property type="entry name" value="ZINC METALLOPROTEINASE NAS-8"/>
    <property type="match status" value="1"/>
</dbReference>
<feature type="domain" description="Peptidase M12A" evidence="4">
    <location>
        <begin position="166"/>
        <end position="375"/>
    </location>
</feature>
<dbReference type="InterPro" id="IPR024079">
    <property type="entry name" value="MetalloPept_cat_dom_sf"/>
</dbReference>
<evidence type="ECO:0000259" key="4">
    <source>
        <dbReference type="PROSITE" id="PS51864"/>
    </source>
</evidence>
<keyword evidence="1 2" id="KW-0482">Metalloprotease</keyword>
<dbReference type="Pfam" id="PF01400">
    <property type="entry name" value="Astacin"/>
    <property type="match status" value="2"/>
</dbReference>
<comment type="cofactor">
    <cofactor evidence="1 2">
        <name>Zn(2+)</name>
        <dbReference type="ChEBI" id="CHEBI:29105"/>
    </cofactor>
    <text evidence="1 2">Binds 1 zinc ion per subunit.</text>
</comment>
<protein>
    <recommendedName>
        <fullName evidence="2">Metalloendopeptidase</fullName>
        <ecNumber evidence="2">3.4.24.-</ecNumber>
    </recommendedName>
</protein>
<proteinExistence type="predicted"/>
<dbReference type="PROSITE" id="PS51864">
    <property type="entry name" value="ASTACIN"/>
    <property type="match status" value="2"/>
</dbReference>
<dbReference type="EC" id="3.4.24.-" evidence="2"/>
<keyword evidence="1 2" id="KW-0645">Protease</keyword>
<dbReference type="SUPFAM" id="SSF55486">
    <property type="entry name" value="Metalloproteases ('zincins'), catalytic domain"/>
    <property type="match status" value="2"/>
</dbReference>
<comment type="caution">
    <text evidence="5">The sequence shown here is derived from an EMBL/GenBank/DDBJ whole genome shotgun (WGS) entry which is preliminary data.</text>
</comment>
<feature type="domain" description="Peptidase M12A" evidence="4">
    <location>
        <begin position="404"/>
        <end position="686"/>
    </location>
</feature>
<feature type="binding site" evidence="1">
    <location>
        <position position="590"/>
    </location>
    <ligand>
        <name>Zn(2+)</name>
        <dbReference type="ChEBI" id="CHEBI:29105"/>
        <note>catalytic</note>
    </ligand>
</feature>
<keyword evidence="2" id="KW-0732">Signal</keyword>
<dbReference type="InterPro" id="IPR006026">
    <property type="entry name" value="Peptidase_Metallo"/>
</dbReference>
<evidence type="ECO:0000256" key="3">
    <source>
        <dbReference type="SAM" id="MobiDB-lite"/>
    </source>
</evidence>
<comment type="caution">
    <text evidence="1">Lacks conserved residue(s) required for the propagation of feature annotation.</text>
</comment>
<dbReference type="Gene3D" id="3.40.390.10">
    <property type="entry name" value="Collagenase (Catalytic Domain)"/>
    <property type="match status" value="2"/>
</dbReference>
<dbReference type="Proteomes" id="UP000823941">
    <property type="component" value="Chromosome 16"/>
</dbReference>
<accession>A0ABQ7QDT3</accession>
<feature type="active site" evidence="1">
    <location>
        <position position="275"/>
    </location>
</feature>
<keyword evidence="1 2" id="KW-0479">Metal-binding</keyword>
<dbReference type="SMART" id="SM00235">
    <property type="entry name" value="ZnMc"/>
    <property type="match status" value="2"/>
</dbReference>
<feature type="chain" id="PRO_5044949962" description="Metalloendopeptidase" evidence="2">
    <location>
        <begin position="24"/>
        <end position="704"/>
    </location>
</feature>
<feature type="binding site" evidence="1">
    <location>
        <position position="284"/>
    </location>
    <ligand>
        <name>Zn(2+)</name>
        <dbReference type="ChEBI" id="CHEBI:29105"/>
        <note>catalytic</note>
    </ligand>
</feature>
<feature type="binding site" evidence="1">
    <location>
        <position position="580"/>
    </location>
    <ligand>
        <name>Zn(2+)</name>
        <dbReference type="ChEBI" id="CHEBI:29105"/>
        <note>catalytic</note>
    </ligand>
</feature>
<organism evidence="5 6">
    <name type="scientific">Plutella xylostella</name>
    <name type="common">Diamondback moth</name>
    <name type="synonym">Plutella maculipennis</name>
    <dbReference type="NCBI Taxonomy" id="51655"/>
    <lineage>
        <taxon>Eukaryota</taxon>
        <taxon>Metazoa</taxon>
        <taxon>Ecdysozoa</taxon>
        <taxon>Arthropoda</taxon>
        <taxon>Hexapoda</taxon>
        <taxon>Insecta</taxon>
        <taxon>Pterygota</taxon>
        <taxon>Neoptera</taxon>
        <taxon>Endopterygota</taxon>
        <taxon>Lepidoptera</taxon>
        <taxon>Glossata</taxon>
        <taxon>Ditrysia</taxon>
        <taxon>Yponomeutoidea</taxon>
        <taxon>Plutellidae</taxon>
        <taxon>Plutella</taxon>
    </lineage>
</organism>
<dbReference type="CDD" id="cd04280">
    <property type="entry name" value="ZnMc_astacin_like"/>
    <property type="match status" value="1"/>
</dbReference>
<evidence type="ECO:0000256" key="1">
    <source>
        <dbReference type="PROSITE-ProRule" id="PRU01211"/>
    </source>
</evidence>
<dbReference type="PRINTS" id="PR00480">
    <property type="entry name" value="ASTACIN"/>
</dbReference>
<dbReference type="InterPro" id="IPR034035">
    <property type="entry name" value="Astacin-like_dom"/>
</dbReference>
<feature type="binding site" evidence="1">
    <location>
        <position position="274"/>
    </location>
    <ligand>
        <name>Zn(2+)</name>
        <dbReference type="ChEBI" id="CHEBI:29105"/>
        <note>catalytic</note>
    </ligand>
</feature>
<name>A0ABQ7QDT3_PLUXY</name>
<sequence>MLSMSKTIFFAIFQFSTLQFTWSALTVQYTDPHTVQKERLDNIEMCKLFNAENSRKSSTSKPMLHEKIPFNPRPKRAILPLNDPAVYGLNIDEARRVESIVENLYDEEPEPLEYRKLNLETVSKVEPPGAASNSTGRRFDFAPASIAGPDKPPVSEPGQPSKPGSPAVYSYQPWPKKWKHGILPYFIEPKTYDATLVERITTAFDKFEKSTCIRLQRLRKRPTDPRSMLGVEWLYIHNPFGLRQCVHSNEVLKNKGLQVVVLGYDCMSDGDIAHELMHVLGFSHEHTRPDRDQHISVLWDNIKPGYKKYFESRAEDPLMNLPYDFSSVMHYPPRAFSRNGQRTINTKPGVMIGQRDGLSETDIAKVSMVFGSECAERNRVYLISTCPSVVRSADAPPPAVPSECDIKGYFKDRLWPFGTITYKFQSHDDFTHDEIDNIRSVMRHINQETCVQFIEMGPEGIPMSTAKLNGTMDKNSETVGAEPLDKDKLEHSKALYMVDDNEIDGVDANDTRRRVRRKADGECKHEARSGISGRRHSSGYLTFKKTQNRACKCPSSKWPSGEKIIEIDVDCFSSASDLLHLFGHILGLDHQHLQHDRDSFIHIDWAQLSTRSGLYKELKQVLPPEASAGFPYDYDSVMHYPWLQILDGTTNIMYPVWNDGWSMGNAQGLSSTDVDKINKIYQGQCADREAATRPDTSKESDEAE</sequence>
<keyword evidence="1 2" id="KW-0378">Hydrolase</keyword>
<evidence type="ECO:0000313" key="5">
    <source>
        <dbReference type="EMBL" id="KAG7303361.1"/>
    </source>
</evidence>
<dbReference type="PANTHER" id="PTHR10127">
    <property type="entry name" value="DISCOIDIN, CUB, EGF, LAMININ , AND ZINC METALLOPROTEASE DOMAIN CONTAINING"/>
    <property type="match status" value="1"/>
</dbReference>
<reference evidence="5 6" key="1">
    <citation type="submission" date="2021-06" db="EMBL/GenBank/DDBJ databases">
        <title>A haploid diamondback moth (Plutella xylostella L.) genome assembly resolves 31 chromosomes and identifies a diamide resistance mutation.</title>
        <authorList>
            <person name="Ward C.M."/>
            <person name="Perry K.D."/>
            <person name="Baker G."/>
            <person name="Powis K."/>
            <person name="Heckel D.G."/>
            <person name="Baxter S.W."/>
        </authorList>
    </citation>
    <scope>NUCLEOTIDE SEQUENCE [LARGE SCALE GENOMIC DNA]</scope>
    <source>
        <strain evidence="5 6">LV</strain>
        <tissue evidence="5">Single pupa</tissue>
    </source>
</reference>